<dbReference type="EMBL" id="BMGZ01000001">
    <property type="protein sequence ID" value="GGH92325.1"/>
    <property type="molecule type" value="Genomic_DNA"/>
</dbReference>
<evidence type="ECO:0000256" key="1">
    <source>
        <dbReference type="SAM" id="SignalP"/>
    </source>
</evidence>
<reference evidence="2" key="3">
    <citation type="submission" date="2020-09" db="EMBL/GenBank/DDBJ databases">
        <authorList>
            <person name="Sun Q."/>
            <person name="Zhou Y."/>
        </authorList>
    </citation>
    <scope>NUCLEOTIDE SEQUENCE</scope>
    <source>
        <strain evidence="2">CGMCC 1.14984</strain>
    </source>
</reference>
<dbReference type="AlphaFoldDB" id="A0A8J3A4S2"/>
<evidence type="ECO:0000313" key="5">
    <source>
        <dbReference type="Proteomes" id="UP000818603"/>
    </source>
</evidence>
<gene>
    <name evidence="3" type="ORF">FF098_000775</name>
    <name evidence="2" type="ORF">GCM10011355_01560</name>
</gene>
<keyword evidence="1" id="KW-0732">Signal</keyword>
<sequence length="542" mass="61126">MKPAYLLAGVCTLALLPSALPVMAQAEQSQTAPEVSTVEDTMKTATRFMVEDVATNGGYVWAYLPDFSRRWGEMEAYPSMVWTQAPGTPEMGEIFLDAYHATGDEYYYDAAMKAAQALIDGQHPSGGWNYVIDTAGEESIKRWYDTIGRNGWRLEEFQHYYGNATFDDHATVESGTFLMRLYLEKRDPEVKKAVDKAISFVLDSQYANGGWPQRWPDAPDFEKHGQPDYTGFITLNDEVAQKNIDFLLLAMQQLDRPELEEPIRRAMDLFIELQQPQPTPGWALQYTMELEPASARTYEPAAISPHTTDASIKSLFHFYELTGDDKYLAPIPAALEWLEKVEAPAEAHTDSGRNYYRYVEAGTNRFMAVRRRGSNAQNGEYYVNYDMTGEMAEKRVDTDALWQRYETLQATPAEQLIAQSPLYGNGPSLMPYYVVTDDIVGSDLNTQSDDGRDVTEARIHDLVQSLGEDGYWPTELRTTSHPYKGPGPDSPPEGFVDRGQVGDEWDTSPFTMESGPMGISTGTYIRNMSFLIEYVDERGDDQ</sequence>
<dbReference type="Proteomes" id="UP000621856">
    <property type="component" value="Unassembled WGS sequence"/>
</dbReference>
<feature type="signal peptide" evidence="1">
    <location>
        <begin position="1"/>
        <end position="24"/>
    </location>
</feature>
<reference evidence="3 5" key="2">
    <citation type="submission" date="2020-02" db="EMBL/GenBank/DDBJ databases">
        <title>Genome sequence of Parvularcula flava strain NH6-79.</title>
        <authorList>
            <person name="Abdul Karim M.H."/>
            <person name="Lam M.Q."/>
            <person name="Chen S.J."/>
            <person name="Yahya A."/>
            <person name="Shahir S."/>
            <person name="Shamsir M.S."/>
            <person name="Chong C.S."/>
        </authorList>
    </citation>
    <scope>NUCLEOTIDE SEQUENCE [LARGE SCALE GENOMIC DNA]</scope>
    <source>
        <strain evidence="3 5">NH6-79</strain>
    </source>
</reference>
<feature type="chain" id="PRO_5035286989" evidence="1">
    <location>
        <begin position="25"/>
        <end position="542"/>
    </location>
</feature>
<dbReference type="Pfam" id="PF09492">
    <property type="entry name" value="Pec_lyase"/>
    <property type="match status" value="1"/>
</dbReference>
<reference evidence="2" key="1">
    <citation type="journal article" date="2014" name="Int. J. Syst. Evol. Microbiol.">
        <title>Complete genome sequence of Corynebacterium casei LMG S-19264T (=DSM 44701T), isolated from a smear-ripened cheese.</title>
        <authorList>
            <consortium name="US DOE Joint Genome Institute (JGI-PGF)"/>
            <person name="Walter F."/>
            <person name="Albersmeier A."/>
            <person name="Kalinowski J."/>
            <person name="Ruckert C."/>
        </authorList>
    </citation>
    <scope>NUCLEOTIDE SEQUENCE</scope>
    <source>
        <strain evidence="2">CGMCC 1.14984</strain>
    </source>
</reference>
<evidence type="ECO:0000313" key="3">
    <source>
        <dbReference type="EMBL" id="NHK26435.1"/>
    </source>
</evidence>
<keyword evidence="5" id="KW-1185">Reference proteome</keyword>
<dbReference type="EMBL" id="VCJR02000001">
    <property type="protein sequence ID" value="NHK26435.1"/>
    <property type="molecule type" value="Genomic_DNA"/>
</dbReference>
<keyword evidence="2" id="KW-0456">Lyase</keyword>
<dbReference type="Proteomes" id="UP000818603">
    <property type="component" value="Unassembled WGS sequence"/>
</dbReference>
<dbReference type="InterPro" id="IPR012669">
    <property type="entry name" value="Pectate_lyase"/>
</dbReference>
<organism evidence="2 4">
    <name type="scientific">Aquisalinus luteolus</name>
    <dbReference type="NCBI Taxonomy" id="1566827"/>
    <lineage>
        <taxon>Bacteria</taxon>
        <taxon>Pseudomonadati</taxon>
        <taxon>Pseudomonadota</taxon>
        <taxon>Alphaproteobacteria</taxon>
        <taxon>Parvularculales</taxon>
        <taxon>Parvularculaceae</taxon>
        <taxon>Aquisalinus</taxon>
    </lineage>
</organism>
<accession>A0A8J3A4S2</accession>
<comment type="caution">
    <text evidence="2">The sequence shown here is derived from an EMBL/GenBank/DDBJ whole genome shotgun (WGS) entry which is preliminary data.</text>
</comment>
<dbReference type="SUPFAM" id="SSF81853">
    <property type="entry name" value="Family 10 polysaccharide lyase"/>
    <property type="match status" value="1"/>
</dbReference>
<proteinExistence type="predicted"/>
<evidence type="ECO:0000313" key="4">
    <source>
        <dbReference type="Proteomes" id="UP000621856"/>
    </source>
</evidence>
<dbReference type="GO" id="GO:0016829">
    <property type="term" value="F:lyase activity"/>
    <property type="evidence" value="ECO:0007669"/>
    <property type="project" value="UniProtKB-KW"/>
</dbReference>
<name>A0A8J3A4S2_9PROT</name>
<evidence type="ECO:0000313" key="2">
    <source>
        <dbReference type="EMBL" id="GGH92325.1"/>
    </source>
</evidence>
<protein>
    <submittedName>
        <fullName evidence="2">Pectate lyase</fullName>
    </submittedName>
</protein>
<dbReference type="Gene3D" id="1.50.10.20">
    <property type="match status" value="1"/>
</dbReference>